<dbReference type="InterPro" id="IPR007627">
    <property type="entry name" value="RNA_pol_sigma70_r2"/>
</dbReference>
<evidence type="ECO:0000256" key="2">
    <source>
        <dbReference type="ARBA" id="ARBA00023015"/>
    </source>
</evidence>
<evidence type="ECO:0000256" key="4">
    <source>
        <dbReference type="ARBA" id="ARBA00023125"/>
    </source>
</evidence>
<keyword evidence="2" id="KW-0805">Transcription regulation</keyword>
<dbReference type="Pfam" id="PF04542">
    <property type="entry name" value="Sigma70_r2"/>
    <property type="match status" value="1"/>
</dbReference>
<evidence type="ECO:0000256" key="1">
    <source>
        <dbReference type="ARBA" id="ARBA00010641"/>
    </source>
</evidence>
<evidence type="ECO:0000313" key="8">
    <source>
        <dbReference type="EMBL" id="MFD2968744.1"/>
    </source>
</evidence>
<name>A0ABW6BKD9_9SPHI</name>
<comment type="caution">
    <text evidence="8">The sequence shown here is derived from an EMBL/GenBank/DDBJ whole genome shotgun (WGS) entry which is preliminary data.</text>
</comment>
<keyword evidence="4" id="KW-0238">DNA-binding</keyword>
<dbReference type="Gene3D" id="1.10.1740.10">
    <property type="match status" value="1"/>
</dbReference>
<evidence type="ECO:0000313" key="9">
    <source>
        <dbReference type="Proteomes" id="UP001597525"/>
    </source>
</evidence>
<dbReference type="InterPro" id="IPR013325">
    <property type="entry name" value="RNA_pol_sigma_r2"/>
</dbReference>
<comment type="similarity">
    <text evidence="1">Belongs to the sigma-70 factor family. ECF subfamily.</text>
</comment>
<dbReference type="InterPro" id="IPR036388">
    <property type="entry name" value="WH-like_DNA-bd_sf"/>
</dbReference>
<reference evidence="9" key="1">
    <citation type="journal article" date="2019" name="Int. J. Syst. Evol. Microbiol.">
        <title>The Global Catalogue of Microorganisms (GCM) 10K type strain sequencing project: providing services to taxonomists for standard genome sequencing and annotation.</title>
        <authorList>
            <consortium name="The Broad Institute Genomics Platform"/>
            <consortium name="The Broad Institute Genome Sequencing Center for Infectious Disease"/>
            <person name="Wu L."/>
            <person name="Ma J."/>
        </authorList>
    </citation>
    <scope>NUCLEOTIDE SEQUENCE [LARGE SCALE GENOMIC DNA]</scope>
    <source>
        <strain evidence="9">KCTC 22814</strain>
    </source>
</reference>
<dbReference type="InterPro" id="IPR007630">
    <property type="entry name" value="RNA_pol_sigma70_r4"/>
</dbReference>
<dbReference type="Gene3D" id="1.10.10.10">
    <property type="entry name" value="Winged helix-like DNA-binding domain superfamily/Winged helix DNA-binding domain"/>
    <property type="match status" value="1"/>
</dbReference>
<dbReference type="InterPro" id="IPR014327">
    <property type="entry name" value="RNA_pol_sigma70_bacteroid"/>
</dbReference>
<dbReference type="EMBL" id="JBHUPB010000010">
    <property type="protein sequence ID" value="MFD2968744.1"/>
    <property type="molecule type" value="Genomic_DNA"/>
</dbReference>
<feature type="domain" description="RNA polymerase sigma-70 region 2" evidence="6">
    <location>
        <begin position="25"/>
        <end position="87"/>
    </location>
</feature>
<evidence type="ECO:0000256" key="5">
    <source>
        <dbReference type="ARBA" id="ARBA00023163"/>
    </source>
</evidence>
<keyword evidence="5" id="KW-0804">Transcription</keyword>
<feature type="domain" description="RNA polymerase sigma-70 region 4" evidence="7">
    <location>
        <begin position="129"/>
        <end position="176"/>
    </location>
</feature>
<sequence>MYTGLNDMDLVALVQTDDYDAYTELYRRYAIPLLHHAFQKTKDREDAKDVVQEVFTMLWTKRRDLAINRNLSGFLYKSVLNITLNQLMHQEVKEKYMMSMELYASEQIPVADHLIREKQLTALIEHEVARLSPKMREVFELSRKEYLTHQEIAQRLGLSEQTVSKHITNALKILRKRLGIIVYLIMLFN</sequence>
<dbReference type="NCBIfam" id="TIGR02985">
    <property type="entry name" value="Sig70_bacteroi1"/>
    <property type="match status" value="1"/>
</dbReference>
<dbReference type="SUPFAM" id="SSF88946">
    <property type="entry name" value="Sigma2 domain of RNA polymerase sigma factors"/>
    <property type="match status" value="1"/>
</dbReference>
<dbReference type="InterPro" id="IPR013324">
    <property type="entry name" value="RNA_pol_sigma_r3/r4-like"/>
</dbReference>
<gene>
    <name evidence="8" type="ORF">ACFS7Y_15190</name>
</gene>
<dbReference type="PANTHER" id="PTHR43133">
    <property type="entry name" value="RNA POLYMERASE ECF-TYPE SIGMA FACTO"/>
    <property type="match status" value="1"/>
</dbReference>
<accession>A0ABW6BKD9</accession>
<keyword evidence="3" id="KW-0731">Sigma factor</keyword>
<dbReference type="Pfam" id="PF04545">
    <property type="entry name" value="Sigma70_r4"/>
    <property type="match status" value="1"/>
</dbReference>
<dbReference type="InterPro" id="IPR039425">
    <property type="entry name" value="RNA_pol_sigma-70-like"/>
</dbReference>
<dbReference type="InterPro" id="IPR014284">
    <property type="entry name" value="RNA_pol_sigma-70_dom"/>
</dbReference>
<dbReference type="RefSeq" id="WP_320184988.1">
    <property type="nucleotide sequence ID" value="NZ_CP138332.1"/>
</dbReference>
<dbReference type="Proteomes" id="UP001597525">
    <property type="component" value="Unassembled WGS sequence"/>
</dbReference>
<dbReference type="SUPFAM" id="SSF88659">
    <property type="entry name" value="Sigma3 and sigma4 domains of RNA polymerase sigma factors"/>
    <property type="match status" value="1"/>
</dbReference>
<evidence type="ECO:0000256" key="3">
    <source>
        <dbReference type="ARBA" id="ARBA00023082"/>
    </source>
</evidence>
<protein>
    <submittedName>
        <fullName evidence="8">RNA polymerase sigma-70 factor</fullName>
    </submittedName>
</protein>
<evidence type="ECO:0000259" key="6">
    <source>
        <dbReference type="Pfam" id="PF04542"/>
    </source>
</evidence>
<evidence type="ECO:0000259" key="7">
    <source>
        <dbReference type="Pfam" id="PF04545"/>
    </source>
</evidence>
<dbReference type="NCBIfam" id="TIGR02937">
    <property type="entry name" value="sigma70-ECF"/>
    <property type="match status" value="1"/>
</dbReference>
<keyword evidence="9" id="KW-1185">Reference proteome</keyword>
<organism evidence="8 9">
    <name type="scientific">Sphingobacterium bambusae</name>
    <dbReference type="NCBI Taxonomy" id="662858"/>
    <lineage>
        <taxon>Bacteria</taxon>
        <taxon>Pseudomonadati</taxon>
        <taxon>Bacteroidota</taxon>
        <taxon>Sphingobacteriia</taxon>
        <taxon>Sphingobacteriales</taxon>
        <taxon>Sphingobacteriaceae</taxon>
        <taxon>Sphingobacterium</taxon>
    </lineage>
</organism>
<dbReference type="PANTHER" id="PTHR43133:SF46">
    <property type="entry name" value="RNA POLYMERASE SIGMA-70 FACTOR ECF SUBFAMILY"/>
    <property type="match status" value="1"/>
</dbReference>
<proteinExistence type="inferred from homology"/>